<dbReference type="EMBL" id="JAVDVI010000006">
    <property type="protein sequence ID" value="MDR6967647.1"/>
    <property type="molecule type" value="Genomic_DNA"/>
</dbReference>
<protein>
    <submittedName>
        <fullName evidence="1">Uncharacterized protein</fullName>
    </submittedName>
</protein>
<accession>A0ABU1TPC5</accession>
<reference evidence="1 2" key="1">
    <citation type="submission" date="2023-07" db="EMBL/GenBank/DDBJ databases">
        <title>Sorghum-associated microbial communities from plants grown in Nebraska, USA.</title>
        <authorList>
            <person name="Schachtman D."/>
        </authorList>
    </citation>
    <scope>NUCLEOTIDE SEQUENCE [LARGE SCALE GENOMIC DNA]</scope>
    <source>
        <strain evidence="1 2">3773</strain>
    </source>
</reference>
<gene>
    <name evidence="1" type="ORF">J2X31_001659</name>
</gene>
<dbReference type="Proteomes" id="UP001255185">
    <property type="component" value="Unassembled WGS sequence"/>
</dbReference>
<comment type="caution">
    <text evidence="1">The sequence shown here is derived from an EMBL/GenBank/DDBJ whole genome shotgun (WGS) entry which is preliminary data.</text>
</comment>
<dbReference type="RefSeq" id="WP_310025872.1">
    <property type="nucleotide sequence ID" value="NZ_JAVDVI010000006.1"/>
</dbReference>
<proteinExistence type="predicted"/>
<keyword evidence="2" id="KW-1185">Reference proteome</keyword>
<evidence type="ECO:0000313" key="1">
    <source>
        <dbReference type="EMBL" id="MDR6967647.1"/>
    </source>
</evidence>
<evidence type="ECO:0000313" key="2">
    <source>
        <dbReference type="Proteomes" id="UP001255185"/>
    </source>
</evidence>
<name>A0ABU1TPC5_9FLAO</name>
<sequence length="69" mass="8424">MDSNYIIGRLKSTRYQYPTVDFLRTRLKNLEESKRQEVISRLKIELWKERNNDIHEPLQDLLYRMPIAS</sequence>
<organism evidence="1 2">
    <name type="scientific">Flavobacterium arsenatis</name>
    <dbReference type="NCBI Taxonomy" id="1484332"/>
    <lineage>
        <taxon>Bacteria</taxon>
        <taxon>Pseudomonadati</taxon>
        <taxon>Bacteroidota</taxon>
        <taxon>Flavobacteriia</taxon>
        <taxon>Flavobacteriales</taxon>
        <taxon>Flavobacteriaceae</taxon>
        <taxon>Flavobacterium</taxon>
    </lineage>
</organism>